<evidence type="ECO:0000256" key="2">
    <source>
        <dbReference type="ARBA" id="ARBA00023015"/>
    </source>
</evidence>
<dbReference type="Proteomes" id="UP000031838">
    <property type="component" value="Chromosome 2"/>
</dbReference>
<dbReference type="PROSITE" id="PS01081">
    <property type="entry name" value="HTH_TETR_1"/>
    <property type="match status" value="1"/>
</dbReference>
<dbReference type="PANTHER" id="PTHR47506:SF7">
    <property type="entry name" value="TRANSCRIPTIONAL REGULATORY PROTEIN"/>
    <property type="match status" value="1"/>
</dbReference>
<feature type="DNA-binding region" description="H-T-H motif" evidence="5">
    <location>
        <begin position="41"/>
        <end position="60"/>
    </location>
</feature>
<dbReference type="EMBL" id="CP002581">
    <property type="protein sequence ID" value="AJK48717.1"/>
    <property type="molecule type" value="Genomic_DNA"/>
</dbReference>
<keyword evidence="4" id="KW-0804">Transcription</keyword>
<gene>
    <name evidence="7" type="ORF">BGL_2c06330</name>
</gene>
<evidence type="ECO:0000256" key="1">
    <source>
        <dbReference type="ARBA" id="ARBA00022491"/>
    </source>
</evidence>
<keyword evidence="1" id="KW-0678">Repressor</keyword>
<evidence type="ECO:0000313" key="7">
    <source>
        <dbReference type="EMBL" id="AJK48717.1"/>
    </source>
</evidence>
<proteinExistence type="predicted"/>
<dbReference type="PROSITE" id="PS50977">
    <property type="entry name" value="HTH_TETR_2"/>
    <property type="match status" value="1"/>
</dbReference>
<sequence>MLAYFRGERMRYSPEHKQESRRRVLAAAARAIREQGPEGISVAAVMGEAGLTHGGFYAHFASKNALIAASIDYMFDEVVARFDKRIEGKPPREALAAYIDYYLSLAHCTSRNGGCPIAALGSDIPRLEAQAREAFVRGMERQQQRITALLERMGCEDAGVLARSMRSELFGALISARLADGELRESILETSRLALLKRLHLDADSPAA</sequence>
<reference evidence="7 8" key="2">
    <citation type="journal article" date="2016" name="Appl. Microbiol. Biotechnol.">
        <title>Mutations improving production and secretion of extracellular lipase by Burkholderia glumae PG1.</title>
        <authorList>
            <person name="Knapp A."/>
            <person name="Voget S."/>
            <person name="Gao R."/>
            <person name="Zaburannyi N."/>
            <person name="Krysciak D."/>
            <person name="Breuer M."/>
            <person name="Hauer B."/>
            <person name="Streit W.R."/>
            <person name="Muller R."/>
            <person name="Daniel R."/>
            <person name="Jaeger K.E."/>
        </authorList>
    </citation>
    <scope>NUCLEOTIDE SEQUENCE [LARGE SCALE GENOMIC DNA]</scope>
    <source>
        <strain evidence="7 8">PG1</strain>
    </source>
</reference>
<evidence type="ECO:0000256" key="4">
    <source>
        <dbReference type="ARBA" id="ARBA00023163"/>
    </source>
</evidence>
<evidence type="ECO:0000313" key="8">
    <source>
        <dbReference type="Proteomes" id="UP000031838"/>
    </source>
</evidence>
<evidence type="ECO:0000256" key="5">
    <source>
        <dbReference type="PROSITE-ProRule" id="PRU00335"/>
    </source>
</evidence>
<dbReference type="Gene3D" id="1.10.10.60">
    <property type="entry name" value="Homeodomain-like"/>
    <property type="match status" value="1"/>
</dbReference>
<keyword evidence="3 5" id="KW-0238">DNA-binding</keyword>
<keyword evidence="8" id="KW-1185">Reference proteome</keyword>
<dbReference type="SUPFAM" id="SSF48498">
    <property type="entry name" value="Tetracyclin repressor-like, C-terminal domain"/>
    <property type="match status" value="1"/>
</dbReference>
<dbReference type="InterPro" id="IPR023772">
    <property type="entry name" value="DNA-bd_HTH_TetR-type_CS"/>
</dbReference>
<evidence type="ECO:0000256" key="3">
    <source>
        <dbReference type="ARBA" id="ARBA00023125"/>
    </source>
</evidence>
<feature type="domain" description="HTH tetR-type" evidence="6">
    <location>
        <begin position="18"/>
        <end position="78"/>
    </location>
</feature>
<evidence type="ECO:0000259" key="6">
    <source>
        <dbReference type="PROSITE" id="PS50977"/>
    </source>
</evidence>
<dbReference type="Gene3D" id="1.10.357.10">
    <property type="entry name" value="Tetracycline Repressor, domain 2"/>
    <property type="match status" value="1"/>
</dbReference>
<dbReference type="KEGG" id="bgp:BGL_2c06330"/>
<dbReference type="InterPro" id="IPR001647">
    <property type="entry name" value="HTH_TetR"/>
</dbReference>
<dbReference type="Pfam" id="PF00440">
    <property type="entry name" value="TetR_N"/>
    <property type="match status" value="1"/>
</dbReference>
<dbReference type="GO" id="GO:0003677">
    <property type="term" value="F:DNA binding"/>
    <property type="evidence" value="ECO:0007669"/>
    <property type="project" value="UniProtKB-UniRule"/>
</dbReference>
<accession>A0A0B6RTP2</accession>
<protein>
    <submittedName>
        <fullName evidence="7">Transcriptional regulator TetR family</fullName>
    </submittedName>
</protein>
<dbReference type="InterPro" id="IPR036271">
    <property type="entry name" value="Tet_transcr_reg_TetR-rel_C_sf"/>
</dbReference>
<dbReference type="AlphaFoldDB" id="A0A0B6RTP2"/>
<dbReference type="SUPFAM" id="SSF46689">
    <property type="entry name" value="Homeodomain-like"/>
    <property type="match status" value="1"/>
</dbReference>
<keyword evidence="2" id="KW-0805">Transcription regulation</keyword>
<name>A0A0B6RTP2_BURPL</name>
<organism evidence="7 8">
    <name type="scientific">Burkholderia plantarii</name>
    <dbReference type="NCBI Taxonomy" id="41899"/>
    <lineage>
        <taxon>Bacteria</taxon>
        <taxon>Pseudomonadati</taxon>
        <taxon>Pseudomonadota</taxon>
        <taxon>Betaproteobacteria</taxon>
        <taxon>Burkholderiales</taxon>
        <taxon>Burkholderiaceae</taxon>
        <taxon>Burkholderia</taxon>
    </lineage>
</organism>
<dbReference type="PRINTS" id="PR00455">
    <property type="entry name" value="HTHTETR"/>
</dbReference>
<dbReference type="InterPro" id="IPR009057">
    <property type="entry name" value="Homeodomain-like_sf"/>
</dbReference>
<dbReference type="HOGENOM" id="CLU_069356_28_2_4"/>
<dbReference type="PANTHER" id="PTHR47506">
    <property type="entry name" value="TRANSCRIPTIONAL REGULATORY PROTEIN"/>
    <property type="match status" value="1"/>
</dbReference>
<reference evidence="8" key="1">
    <citation type="submission" date="2011-03" db="EMBL/GenBank/DDBJ databases">
        <authorList>
            <person name="Voget S."/>
            <person name="Streit W.R."/>
            <person name="Jaeger K.E."/>
            <person name="Daniel R."/>
        </authorList>
    </citation>
    <scope>NUCLEOTIDE SEQUENCE [LARGE SCALE GENOMIC DNA]</scope>
    <source>
        <strain evidence="8">PG1</strain>
    </source>
</reference>